<keyword evidence="2" id="KW-1185">Reference proteome</keyword>
<dbReference type="InterPro" id="IPR036875">
    <property type="entry name" value="Znf_CCHC_sf"/>
</dbReference>
<dbReference type="KEGG" id="tnl:113496404"/>
<dbReference type="RefSeq" id="XP_026731397.1">
    <property type="nucleotide sequence ID" value="XM_026875596.1"/>
</dbReference>
<evidence type="ECO:0000259" key="1">
    <source>
        <dbReference type="SMART" id="SM00343"/>
    </source>
</evidence>
<dbReference type="PANTHER" id="PTHR33198">
    <property type="entry name" value="ANK_REP_REGION DOMAIN-CONTAINING PROTEIN-RELATED"/>
    <property type="match status" value="1"/>
</dbReference>
<protein>
    <submittedName>
        <fullName evidence="3">Uncharacterized protein LOC113496404</fullName>
    </submittedName>
</protein>
<accession>A0A7E5VT02</accession>
<sequence>MSSVQFGILHSFDHNTQTWKTYKGRIAQYFLANDINKNSDPTGDKRKAILLSALTEGTYKLVTDLVLPKDVVDVPYEDLLTRLDDHFTPKSVGFGERHNFYAATQQAGETHSQWAARLRGLTAKCNFLNVEEALRDKFIMGLQPGREKEKLYTKDLTDLTLAKVVEMAENLSCARAAAVASAGAAASAVAPSTPDQLFKIANVGKSGSVAKVKCGVCGYTNHKSADCRFANYVCKKCHVKGHLRKMCTKVNYVQVDGGDEGEDDDDVYAN</sequence>
<dbReference type="SMART" id="SM00343">
    <property type="entry name" value="ZnF_C2HC"/>
    <property type="match status" value="2"/>
</dbReference>
<dbReference type="Proteomes" id="UP000322000">
    <property type="component" value="Chromosome 8"/>
</dbReference>
<dbReference type="Gene3D" id="4.10.60.10">
    <property type="entry name" value="Zinc finger, CCHC-type"/>
    <property type="match status" value="1"/>
</dbReference>
<evidence type="ECO:0000313" key="3">
    <source>
        <dbReference type="RefSeq" id="XP_026731397.1"/>
    </source>
</evidence>
<dbReference type="GO" id="GO:0008270">
    <property type="term" value="F:zinc ion binding"/>
    <property type="evidence" value="ECO:0007669"/>
    <property type="project" value="InterPro"/>
</dbReference>
<proteinExistence type="predicted"/>
<reference evidence="3" key="1">
    <citation type="submission" date="2025-08" db="UniProtKB">
        <authorList>
            <consortium name="RefSeq"/>
        </authorList>
    </citation>
    <scope>IDENTIFICATION</scope>
</reference>
<feature type="domain" description="CCHC-type" evidence="1">
    <location>
        <begin position="233"/>
        <end position="249"/>
    </location>
</feature>
<name>A0A7E5VT02_TRINI</name>
<dbReference type="InParanoid" id="A0A7E5VT02"/>
<feature type="domain" description="CCHC-type" evidence="1">
    <location>
        <begin position="213"/>
        <end position="229"/>
    </location>
</feature>
<dbReference type="PANTHER" id="PTHR33198:SF19">
    <property type="entry name" value="CCHC-TYPE DOMAIN-CONTAINING PROTEIN"/>
    <property type="match status" value="1"/>
</dbReference>
<dbReference type="SUPFAM" id="SSF57756">
    <property type="entry name" value="Retrovirus zinc finger-like domains"/>
    <property type="match status" value="1"/>
</dbReference>
<gene>
    <name evidence="3" type="primary">LOC113496404</name>
</gene>
<evidence type="ECO:0000313" key="2">
    <source>
        <dbReference type="Proteomes" id="UP000322000"/>
    </source>
</evidence>
<dbReference type="OrthoDB" id="6772952at2759"/>
<organism evidence="2 3">
    <name type="scientific">Trichoplusia ni</name>
    <name type="common">Cabbage looper</name>
    <dbReference type="NCBI Taxonomy" id="7111"/>
    <lineage>
        <taxon>Eukaryota</taxon>
        <taxon>Metazoa</taxon>
        <taxon>Ecdysozoa</taxon>
        <taxon>Arthropoda</taxon>
        <taxon>Hexapoda</taxon>
        <taxon>Insecta</taxon>
        <taxon>Pterygota</taxon>
        <taxon>Neoptera</taxon>
        <taxon>Endopterygota</taxon>
        <taxon>Lepidoptera</taxon>
        <taxon>Glossata</taxon>
        <taxon>Ditrysia</taxon>
        <taxon>Noctuoidea</taxon>
        <taxon>Noctuidae</taxon>
        <taxon>Plusiinae</taxon>
        <taxon>Trichoplusia</taxon>
    </lineage>
</organism>
<dbReference type="AlphaFoldDB" id="A0A7E5VT02"/>
<dbReference type="GeneID" id="113496404"/>
<dbReference type="InterPro" id="IPR001878">
    <property type="entry name" value="Znf_CCHC"/>
</dbReference>
<dbReference type="GO" id="GO:0003676">
    <property type="term" value="F:nucleic acid binding"/>
    <property type="evidence" value="ECO:0007669"/>
    <property type="project" value="InterPro"/>
</dbReference>